<sequence length="213" mass="22561">MVAHLPINLTIAMNEDVVPLETKGKDGCSLTSESAENEESLPPAIENTESPIPIATENKEEVSRTHETNEEEGVISTEDVDVTSELATESQAGEIAPRTVVLGNSVLTADYQTGACGQGVGHIAFTYTAVLGLTINDNPLIILGLPAELASQLNPSPTKQAAFLASLTGTVTYPSSVLSNTTIDLHAATTEFTLSYDVTNSAVVLTFKKIRFR</sequence>
<dbReference type="EMBL" id="HE999757">
    <property type="protein sequence ID" value="CCO09786.2"/>
    <property type="molecule type" value="Genomic_DNA"/>
</dbReference>
<evidence type="ECO:0000313" key="3">
    <source>
        <dbReference type="Proteomes" id="UP000000212"/>
    </source>
</evidence>
<reference evidence="3" key="1">
    <citation type="journal article" date="2013" name="Genome Announc.">
        <title>Complete Chromosome Sequence of Carnobacterium maltaromaticum LMA 28.</title>
        <authorList>
            <person name="Cailliez-Grimal C."/>
            <person name="Chaillou S."/>
            <person name="Anba-Mondoloni J."/>
            <person name="Loux V."/>
            <person name="Afzal M.I."/>
            <person name="Rahman A."/>
            <person name="Kergourlay G."/>
            <person name="Champomier-Verges M.C."/>
            <person name="Zagorec M."/>
            <person name="Dalgaard P."/>
            <person name="Leisner J.J."/>
            <person name="Prevost H."/>
            <person name="Revol-Junelles A.M."/>
            <person name="Borges F."/>
        </authorList>
    </citation>
    <scope>NUCLEOTIDE SEQUENCE</scope>
    <source>
        <strain evidence="3">LMA28</strain>
    </source>
</reference>
<feature type="region of interest" description="Disordered" evidence="1">
    <location>
        <begin position="23"/>
        <end position="80"/>
    </location>
</feature>
<dbReference type="KEGG" id="cml:BN424_306"/>
<keyword evidence="3" id="KW-1185">Reference proteome</keyword>
<organism evidence="2 3">
    <name type="scientific">Carnobacterium maltaromaticum LMA28</name>
    <dbReference type="NCBI Taxonomy" id="1234679"/>
    <lineage>
        <taxon>Bacteria</taxon>
        <taxon>Bacillati</taxon>
        <taxon>Bacillota</taxon>
        <taxon>Bacilli</taxon>
        <taxon>Lactobacillales</taxon>
        <taxon>Carnobacteriaceae</taxon>
        <taxon>Carnobacterium</taxon>
    </lineage>
</organism>
<feature type="compositionally biased region" description="Basic and acidic residues" evidence="1">
    <location>
        <begin position="57"/>
        <end position="68"/>
    </location>
</feature>
<accession>K8EMS0</accession>
<dbReference type="Proteomes" id="UP000000212">
    <property type="component" value="Chromosome"/>
</dbReference>
<dbReference type="AlphaFoldDB" id="K8EMS0"/>
<protein>
    <submittedName>
        <fullName evidence="2">Uncharacterized protein</fullName>
    </submittedName>
</protein>
<feature type="compositionally biased region" description="Acidic residues" evidence="1">
    <location>
        <begin position="69"/>
        <end position="80"/>
    </location>
</feature>
<evidence type="ECO:0000313" key="2">
    <source>
        <dbReference type="EMBL" id="CCO09786.2"/>
    </source>
</evidence>
<name>K8EMS0_CARML</name>
<proteinExistence type="predicted"/>
<evidence type="ECO:0000256" key="1">
    <source>
        <dbReference type="SAM" id="MobiDB-lite"/>
    </source>
</evidence>
<gene>
    <name evidence="2" type="ORF">BN424_306</name>
</gene>
<dbReference type="STRING" id="1234679.BN424_306"/>
<dbReference type="HOGENOM" id="CLU_1292493_0_0_9"/>